<feature type="domain" description="Dihydroxy-acid/6-phosphogluconate dehydratase C-terminal" evidence="7">
    <location>
        <begin position="367"/>
        <end position="560"/>
    </location>
</feature>
<keyword evidence="4" id="KW-0411">Iron-sulfur</keyword>
<dbReference type="NCBIfam" id="NF009560">
    <property type="entry name" value="PRK13017.1"/>
    <property type="match status" value="1"/>
</dbReference>
<dbReference type="GO" id="GO:0051536">
    <property type="term" value="F:iron-sulfur cluster binding"/>
    <property type="evidence" value="ECO:0007669"/>
    <property type="project" value="UniProtKB-KW"/>
</dbReference>
<evidence type="ECO:0000256" key="4">
    <source>
        <dbReference type="ARBA" id="ARBA00023014"/>
    </source>
</evidence>
<evidence type="ECO:0000313" key="11">
    <source>
        <dbReference type="Proteomes" id="UP000294772"/>
    </source>
</evidence>
<dbReference type="InterPro" id="IPR020558">
    <property type="entry name" value="DiOHA_6PGluconate_deHydtase_CS"/>
</dbReference>
<dbReference type="Pfam" id="PF00920">
    <property type="entry name" value="ILVD_EDD_N"/>
    <property type="match status" value="1"/>
</dbReference>
<feature type="domain" description="Dihydroxy-acid/6-phosphogluconate dehydratase N-terminal" evidence="6">
    <location>
        <begin position="46"/>
        <end position="357"/>
    </location>
</feature>
<dbReference type="PROSITE" id="PS00886">
    <property type="entry name" value="ILVD_EDD_1"/>
    <property type="match status" value="1"/>
</dbReference>
<dbReference type="Pfam" id="PF24877">
    <property type="entry name" value="ILV_EDD_C"/>
    <property type="match status" value="1"/>
</dbReference>
<dbReference type="NCBIfam" id="NF004784">
    <property type="entry name" value="PRK06131.1"/>
    <property type="match status" value="1"/>
</dbReference>
<evidence type="ECO:0000256" key="3">
    <source>
        <dbReference type="ARBA" id="ARBA00023004"/>
    </source>
</evidence>
<dbReference type="GO" id="GO:0004160">
    <property type="term" value="F:dihydroxy-acid dehydratase activity"/>
    <property type="evidence" value="ECO:0007669"/>
    <property type="project" value="UniProtKB-EC"/>
</dbReference>
<dbReference type="InterPro" id="IPR056740">
    <property type="entry name" value="ILV_EDD_C"/>
</dbReference>
<dbReference type="InterPro" id="IPR052352">
    <property type="entry name" value="Sugar_Degrad_Dehydratases"/>
</dbReference>
<dbReference type="SUPFAM" id="SSF52016">
    <property type="entry name" value="LeuD/IlvD-like"/>
    <property type="match status" value="1"/>
</dbReference>
<accession>A0A2S5T175</accession>
<dbReference type="FunFam" id="3.50.30.80:FF:000001">
    <property type="entry name" value="Dihydroxy-acid dehydratase"/>
    <property type="match status" value="1"/>
</dbReference>
<proteinExistence type="inferred from homology"/>
<dbReference type="Gene3D" id="3.50.30.80">
    <property type="entry name" value="IlvD/EDD C-terminal domain-like"/>
    <property type="match status" value="1"/>
</dbReference>
<dbReference type="OrthoDB" id="9807077at2"/>
<keyword evidence="5 8" id="KW-0456">Lyase</keyword>
<dbReference type="GO" id="GO:0046872">
    <property type="term" value="F:metal ion binding"/>
    <property type="evidence" value="ECO:0007669"/>
    <property type="project" value="UniProtKB-KW"/>
</dbReference>
<evidence type="ECO:0000259" key="6">
    <source>
        <dbReference type="Pfam" id="PF00920"/>
    </source>
</evidence>
<dbReference type="AlphaFoldDB" id="A0A2S5T175"/>
<dbReference type="Proteomes" id="UP000294772">
    <property type="component" value="Unassembled WGS sequence"/>
</dbReference>
<evidence type="ECO:0000256" key="2">
    <source>
        <dbReference type="ARBA" id="ARBA00022723"/>
    </source>
</evidence>
<dbReference type="SUPFAM" id="SSF143975">
    <property type="entry name" value="IlvD/EDD N-terminal domain-like"/>
    <property type="match status" value="1"/>
</dbReference>
<dbReference type="RefSeq" id="WP_104358697.1">
    <property type="nucleotide sequence ID" value="NZ_CALFFA010000044.1"/>
</dbReference>
<dbReference type="InterPro" id="IPR042096">
    <property type="entry name" value="Dihydro-acid_dehy_C"/>
</dbReference>
<protein>
    <submittedName>
        <fullName evidence="8">Dihydroxy-acid dehydratase</fullName>
        <ecNumber evidence="8">4.2.1.9</ecNumber>
    </submittedName>
    <submittedName>
        <fullName evidence="9">Dihydroxyacid dehydratase</fullName>
    </submittedName>
</protein>
<dbReference type="Proteomes" id="UP000239406">
    <property type="component" value="Unassembled WGS sequence"/>
</dbReference>
<organism evidence="8 10">
    <name type="scientific">Caldimonas thermodepolymerans</name>
    <dbReference type="NCBI Taxonomy" id="215580"/>
    <lineage>
        <taxon>Bacteria</taxon>
        <taxon>Pseudomonadati</taxon>
        <taxon>Pseudomonadota</taxon>
        <taxon>Betaproteobacteria</taxon>
        <taxon>Burkholderiales</taxon>
        <taxon>Sphaerotilaceae</taxon>
        <taxon>Caldimonas</taxon>
    </lineage>
</organism>
<name>A0A2S5T175_9BURK</name>
<dbReference type="NCBIfam" id="NF009559">
    <property type="entry name" value="PRK13016.1"/>
    <property type="match status" value="1"/>
</dbReference>
<dbReference type="EC" id="4.2.1.9" evidence="8"/>
<gene>
    <name evidence="8" type="ORF">C1702_15880</name>
    <name evidence="9" type="ORF">EV676_11343</name>
</gene>
<dbReference type="PANTHER" id="PTHR43183">
    <property type="entry name" value="HYPOTHETICAL DIHYDROXYACID DEHYDRATASE (EUROFUNG)-RELATED"/>
    <property type="match status" value="1"/>
</dbReference>
<comment type="similarity">
    <text evidence="1">Belongs to the IlvD/Edd family.</text>
</comment>
<reference evidence="8 10" key="1">
    <citation type="submission" date="2018-02" db="EMBL/GenBank/DDBJ databases">
        <title>Reclassifiation of [Polyangium] brachysporum DSM 7029 as Guopingzhaonella breviflexa gen. nov., sp. nov., a member of the family Comamonadaceae.</title>
        <authorList>
            <person name="Tang B."/>
        </authorList>
    </citation>
    <scope>NUCLEOTIDE SEQUENCE [LARGE SCALE GENOMIC DNA]</scope>
    <source>
        <strain evidence="8 10">DSM 15344</strain>
    </source>
</reference>
<comment type="caution">
    <text evidence="8">The sequence shown here is derived from an EMBL/GenBank/DDBJ whole genome shotgun (WGS) entry which is preliminary data.</text>
</comment>
<dbReference type="EMBL" id="PSNY01000021">
    <property type="protein sequence ID" value="PPE68702.1"/>
    <property type="molecule type" value="Genomic_DNA"/>
</dbReference>
<keyword evidence="10" id="KW-1185">Reference proteome</keyword>
<reference evidence="9 11" key="2">
    <citation type="submission" date="2019-03" db="EMBL/GenBank/DDBJ databases">
        <title>Genomic Encyclopedia of Type Strains, Phase IV (KMG-IV): sequencing the most valuable type-strain genomes for metagenomic binning, comparative biology and taxonomic classification.</title>
        <authorList>
            <person name="Goeker M."/>
        </authorList>
    </citation>
    <scope>NUCLEOTIDE SEQUENCE [LARGE SCALE GENOMIC DNA]</scope>
    <source>
        <strain evidence="9 11">DSM 15264</strain>
    </source>
</reference>
<evidence type="ECO:0000256" key="5">
    <source>
        <dbReference type="ARBA" id="ARBA00023239"/>
    </source>
</evidence>
<evidence type="ECO:0000256" key="1">
    <source>
        <dbReference type="ARBA" id="ARBA00006486"/>
    </source>
</evidence>
<evidence type="ECO:0000313" key="10">
    <source>
        <dbReference type="Proteomes" id="UP000239406"/>
    </source>
</evidence>
<keyword evidence="2" id="KW-0479">Metal-binding</keyword>
<sequence>MDDSNESKKPPLRRSQAWFGKQDRDGFMHRSWIKNQGYPHDLLDGRPVIGICNTWSELTPCNGHFRELAEFVKRGVYEAGGFPLEFPVMSLGETQLRPTAMLFRNLASMDVEESIRGNPIDGVVLLMGCDKTTPALLMGAASCDLPTIGLSGGPMLNGKFRGRDIGSGTGVWQMSEMVRAGEMTMEEFTQAESCMHRSKGSCMTMGTASTMASMVEALGLSLPENAAIPAADTRRNRLAQLTGRRIVEMVKEDLRMSKILTREAFENAIRTNAAIGGSTNAVIHLLALAGRIGVPLTLQDWDRLGSEVPCLVDLQPSGRFLMEDFFYAGGLPAVMREIQHLLHLQALTVNGRTLGENIASAPCWNREVIRPYTEPFKPAAGIAVLRGNLAPDGAVIKPSAASPHLLRHRGRAVVFENIEDFRARIDDESLDVDETCVLVLKNCGPRGYPGMAEVGNMPLPPKLLRRGITDMVRISDARMSGTAYGTVVLHTSPEAAAGGPLALVRDGDMIELDVPARRLHLEVSDEELARRRADWQPPEPPKRGWYKLYVEHVQQAHLGADLDFLVGGSGAGIPRESH</sequence>
<dbReference type="InterPro" id="IPR037237">
    <property type="entry name" value="IlvD/EDD_N"/>
</dbReference>
<evidence type="ECO:0000259" key="7">
    <source>
        <dbReference type="Pfam" id="PF24877"/>
    </source>
</evidence>
<dbReference type="EMBL" id="SLXF01000013">
    <property type="protein sequence ID" value="TCP03265.1"/>
    <property type="molecule type" value="Genomic_DNA"/>
</dbReference>
<dbReference type="PANTHER" id="PTHR43183:SF1">
    <property type="entry name" value="HYPOTHETICAL DIHYDROXY-ACID DEHYDRATASE (EUROFUNG)-RELATED"/>
    <property type="match status" value="1"/>
</dbReference>
<evidence type="ECO:0000313" key="9">
    <source>
        <dbReference type="EMBL" id="TCP03265.1"/>
    </source>
</evidence>
<evidence type="ECO:0000313" key="8">
    <source>
        <dbReference type="EMBL" id="PPE68702.1"/>
    </source>
</evidence>
<keyword evidence="3" id="KW-0408">Iron</keyword>
<dbReference type="InterPro" id="IPR000581">
    <property type="entry name" value="ILV_EDD_N"/>
</dbReference>